<keyword evidence="3" id="KW-1185">Reference proteome</keyword>
<accession>A0A7M4DHK9</accession>
<organism evidence="2 3">
    <name type="scientific">Occultella aeris</name>
    <dbReference type="NCBI Taxonomy" id="2761496"/>
    <lineage>
        <taxon>Bacteria</taxon>
        <taxon>Bacillati</taxon>
        <taxon>Actinomycetota</taxon>
        <taxon>Actinomycetes</taxon>
        <taxon>Micrococcales</taxon>
        <taxon>Ruaniaceae</taxon>
        <taxon>Occultella</taxon>
    </lineage>
</organism>
<feature type="transmembrane region" description="Helical" evidence="1">
    <location>
        <begin position="111"/>
        <end position="131"/>
    </location>
</feature>
<feature type="transmembrane region" description="Helical" evidence="1">
    <location>
        <begin position="89"/>
        <end position="105"/>
    </location>
</feature>
<proteinExistence type="predicted"/>
<evidence type="ECO:0008006" key="4">
    <source>
        <dbReference type="Google" id="ProtNLM"/>
    </source>
</evidence>
<dbReference type="Proteomes" id="UP000419743">
    <property type="component" value="Unassembled WGS sequence"/>
</dbReference>
<reference evidence="2 3" key="1">
    <citation type="submission" date="2019-11" db="EMBL/GenBank/DDBJ databases">
        <authorList>
            <person name="Criscuolo A."/>
        </authorList>
    </citation>
    <scope>NUCLEOTIDE SEQUENCE [LARGE SCALE GENOMIC DNA]</scope>
    <source>
        <strain evidence="2">CIP111667</strain>
    </source>
</reference>
<protein>
    <recommendedName>
        <fullName evidence="4">DUF624 domain-containing protein</fullName>
    </recommendedName>
</protein>
<gene>
    <name evidence="2" type="ORF">HALOF300_01607</name>
</gene>
<dbReference type="Pfam" id="PF04854">
    <property type="entry name" value="DUF624"/>
    <property type="match status" value="1"/>
</dbReference>
<feature type="transmembrane region" description="Helical" evidence="1">
    <location>
        <begin position="176"/>
        <end position="197"/>
    </location>
</feature>
<dbReference type="RefSeq" id="WP_197522389.1">
    <property type="nucleotide sequence ID" value="NZ_CACRYJ010000022.1"/>
</dbReference>
<evidence type="ECO:0000256" key="1">
    <source>
        <dbReference type="SAM" id="Phobius"/>
    </source>
</evidence>
<sequence length="218" mass="23626">MPSRSGGSVGSGAFGLVETVTTWICRLAALNVTWLLQTLAGGVLLGIAPATSVLYRQLRIGLLDDVQHGYYRASWRRWRREFWESQRRYLIPLLTPAVLGFYLWLLRGQVVTITIAILTAVYLCWLIHLPAVASRADEADTSDAGAPRRPSALWLLTLRSFAATPVPFVLAGLTGAVALVLGYLYLPAALVFAVPAVPAMAASMAARHVPEQLLAATD</sequence>
<dbReference type="EMBL" id="CACRYJ010000022">
    <property type="protein sequence ID" value="VZO36402.1"/>
    <property type="molecule type" value="Genomic_DNA"/>
</dbReference>
<name>A0A7M4DHK9_9MICO</name>
<dbReference type="InterPro" id="IPR006938">
    <property type="entry name" value="DUF624"/>
</dbReference>
<feature type="transmembrane region" description="Helical" evidence="1">
    <location>
        <begin position="34"/>
        <end position="55"/>
    </location>
</feature>
<keyword evidence="1" id="KW-1133">Transmembrane helix</keyword>
<keyword evidence="1" id="KW-0812">Transmembrane</keyword>
<keyword evidence="1" id="KW-0472">Membrane</keyword>
<comment type="caution">
    <text evidence="2">The sequence shown here is derived from an EMBL/GenBank/DDBJ whole genome shotgun (WGS) entry which is preliminary data.</text>
</comment>
<evidence type="ECO:0000313" key="3">
    <source>
        <dbReference type="Proteomes" id="UP000419743"/>
    </source>
</evidence>
<feature type="transmembrane region" description="Helical" evidence="1">
    <location>
        <begin position="152"/>
        <end position="170"/>
    </location>
</feature>
<evidence type="ECO:0000313" key="2">
    <source>
        <dbReference type="EMBL" id="VZO36402.1"/>
    </source>
</evidence>
<dbReference type="AlphaFoldDB" id="A0A7M4DHK9"/>